<gene>
    <name evidence="2" type="ORF">QBC34DRAFT_499148</name>
</gene>
<sequence length="519" mass="60352">MDDDRWAKRQKTTHEISTTSGFYSLPVEVHGQILQNLVETQEHPRWAPLASVCKEWQPLVEKQTFRRLKLRAPCLDEFERVTQRIPMRRKHIRHVFLQVDLPEYGHCSECESYEVTRQQEREKTRARHLYELNDVICEAVGKLFCTLGTWESGVELGRDLTLELNAHSPTDAEHYFQHLYFGDAVKKVPGWWKDKWYRRGYHHPPHTPVKAILPLFGRIDLHHVWKQLPTVDTVTQLVVRRQTRRRLSHRSLELLFSSLASLEHLTYEPWRHWERDARVLSDTDYPKIIANLPPSIKKLSVFEEFSDAINERLSYAPDMDTFVGRRCQHEMELARIVDPRVGEAFAQRSIDLEQLSIAYMINAEDFFGWVAKNKSALWGDLTSLALTSQCLQVSRGQNAVNDLLCAASRAARQMPKLRTLALWYGQKVEACAFIYESGGDDASITWRGTWGLRLSPDVVDAWELVAESQMRRSLSVRHEDVEEEIRSHGDAIHFLDLPCPVIAPESLRQIRSEHVFDDE</sequence>
<dbReference type="Pfam" id="PF20183">
    <property type="entry name" value="DUF6546"/>
    <property type="match status" value="1"/>
</dbReference>
<evidence type="ECO:0000313" key="2">
    <source>
        <dbReference type="EMBL" id="KAK4443218.1"/>
    </source>
</evidence>
<organism evidence="2 3">
    <name type="scientific">Podospora aff. communis PSN243</name>
    <dbReference type="NCBI Taxonomy" id="3040156"/>
    <lineage>
        <taxon>Eukaryota</taxon>
        <taxon>Fungi</taxon>
        <taxon>Dikarya</taxon>
        <taxon>Ascomycota</taxon>
        <taxon>Pezizomycotina</taxon>
        <taxon>Sordariomycetes</taxon>
        <taxon>Sordariomycetidae</taxon>
        <taxon>Sordariales</taxon>
        <taxon>Podosporaceae</taxon>
        <taxon>Podospora</taxon>
    </lineage>
</organism>
<comment type="caution">
    <text evidence="2">The sequence shown here is derived from an EMBL/GenBank/DDBJ whole genome shotgun (WGS) entry which is preliminary data.</text>
</comment>
<dbReference type="AlphaFoldDB" id="A0AAV9G715"/>
<evidence type="ECO:0000259" key="1">
    <source>
        <dbReference type="PROSITE" id="PS50181"/>
    </source>
</evidence>
<keyword evidence="3" id="KW-1185">Reference proteome</keyword>
<feature type="domain" description="F-box" evidence="1">
    <location>
        <begin position="19"/>
        <end position="68"/>
    </location>
</feature>
<proteinExistence type="predicted"/>
<dbReference type="EMBL" id="MU865997">
    <property type="protein sequence ID" value="KAK4443218.1"/>
    <property type="molecule type" value="Genomic_DNA"/>
</dbReference>
<reference evidence="2" key="2">
    <citation type="submission" date="2023-05" db="EMBL/GenBank/DDBJ databases">
        <authorList>
            <consortium name="Lawrence Berkeley National Laboratory"/>
            <person name="Steindorff A."/>
            <person name="Hensen N."/>
            <person name="Bonometti L."/>
            <person name="Westerberg I."/>
            <person name="Brannstrom I.O."/>
            <person name="Guillou S."/>
            <person name="Cros-Aarteil S."/>
            <person name="Calhoun S."/>
            <person name="Haridas S."/>
            <person name="Kuo A."/>
            <person name="Mondo S."/>
            <person name="Pangilinan J."/>
            <person name="Riley R."/>
            <person name="Labutti K."/>
            <person name="Andreopoulos B."/>
            <person name="Lipzen A."/>
            <person name="Chen C."/>
            <person name="Yanf M."/>
            <person name="Daum C."/>
            <person name="Ng V."/>
            <person name="Clum A."/>
            <person name="Ohm R."/>
            <person name="Martin F."/>
            <person name="Silar P."/>
            <person name="Natvig D."/>
            <person name="Lalanne C."/>
            <person name="Gautier V."/>
            <person name="Ament-Velasquez S.L."/>
            <person name="Kruys A."/>
            <person name="Hutchinson M.I."/>
            <person name="Powell A.J."/>
            <person name="Barry K."/>
            <person name="Miller A.N."/>
            <person name="Grigoriev I.V."/>
            <person name="Debuchy R."/>
            <person name="Gladieux P."/>
            <person name="Thoren M.H."/>
            <person name="Johannesson H."/>
        </authorList>
    </citation>
    <scope>NUCLEOTIDE SEQUENCE</scope>
    <source>
        <strain evidence="2">PSN243</strain>
    </source>
</reference>
<evidence type="ECO:0000313" key="3">
    <source>
        <dbReference type="Proteomes" id="UP001321760"/>
    </source>
</evidence>
<dbReference type="Proteomes" id="UP001321760">
    <property type="component" value="Unassembled WGS sequence"/>
</dbReference>
<reference evidence="2" key="1">
    <citation type="journal article" date="2023" name="Mol. Phylogenet. Evol.">
        <title>Genome-scale phylogeny and comparative genomics of the fungal order Sordariales.</title>
        <authorList>
            <person name="Hensen N."/>
            <person name="Bonometti L."/>
            <person name="Westerberg I."/>
            <person name="Brannstrom I.O."/>
            <person name="Guillou S."/>
            <person name="Cros-Aarteil S."/>
            <person name="Calhoun S."/>
            <person name="Haridas S."/>
            <person name="Kuo A."/>
            <person name="Mondo S."/>
            <person name="Pangilinan J."/>
            <person name="Riley R."/>
            <person name="LaButti K."/>
            <person name="Andreopoulos B."/>
            <person name="Lipzen A."/>
            <person name="Chen C."/>
            <person name="Yan M."/>
            <person name="Daum C."/>
            <person name="Ng V."/>
            <person name="Clum A."/>
            <person name="Steindorff A."/>
            <person name="Ohm R.A."/>
            <person name="Martin F."/>
            <person name="Silar P."/>
            <person name="Natvig D.O."/>
            <person name="Lalanne C."/>
            <person name="Gautier V."/>
            <person name="Ament-Velasquez S.L."/>
            <person name="Kruys A."/>
            <person name="Hutchinson M.I."/>
            <person name="Powell A.J."/>
            <person name="Barry K."/>
            <person name="Miller A.N."/>
            <person name="Grigoriev I.V."/>
            <person name="Debuchy R."/>
            <person name="Gladieux P."/>
            <person name="Hiltunen Thoren M."/>
            <person name="Johannesson H."/>
        </authorList>
    </citation>
    <scope>NUCLEOTIDE SEQUENCE</scope>
    <source>
        <strain evidence="2">PSN243</strain>
    </source>
</reference>
<dbReference type="InterPro" id="IPR046676">
    <property type="entry name" value="DUF6546"/>
</dbReference>
<dbReference type="InterPro" id="IPR001810">
    <property type="entry name" value="F-box_dom"/>
</dbReference>
<accession>A0AAV9G715</accession>
<name>A0AAV9G715_9PEZI</name>
<protein>
    <recommendedName>
        <fullName evidence="1">F-box domain-containing protein</fullName>
    </recommendedName>
</protein>
<dbReference type="PROSITE" id="PS50181">
    <property type="entry name" value="FBOX"/>
    <property type="match status" value="1"/>
</dbReference>